<comment type="subcellular location">
    <subcellularLocation>
        <location evidence="1">Secreted</location>
    </subcellularLocation>
</comment>
<evidence type="ECO:0000256" key="1">
    <source>
        <dbReference type="ARBA" id="ARBA00004613"/>
    </source>
</evidence>
<keyword evidence="4" id="KW-0732">Signal</keyword>
<keyword evidence="6" id="KW-1185">Reference proteome</keyword>
<proteinExistence type="inferred from homology"/>
<evidence type="ECO:0000256" key="4">
    <source>
        <dbReference type="SAM" id="SignalP"/>
    </source>
</evidence>
<feature type="non-terminal residue" evidence="5">
    <location>
        <position position="1"/>
    </location>
</feature>
<reference evidence="5" key="1">
    <citation type="submission" date="2022-06" db="EMBL/GenBank/DDBJ databases">
        <title>Genome Sequence of Candolleomyces eurysporus.</title>
        <authorList>
            <person name="Buettner E."/>
        </authorList>
    </citation>
    <scope>NUCLEOTIDE SEQUENCE</scope>
    <source>
        <strain evidence="5">VTCC 930004</strain>
    </source>
</reference>
<dbReference type="GO" id="GO:0005576">
    <property type="term" value="C:extracellular region"/>
    <property type="evidence" value="ECO:0007669"/>
    <property type="project" value="UniProtKB-SubCell"/>
</dbReference>
<dbReference type="CDD" id="cd22778">
    <property type="entry name" value="DPBB_CEPL-like"/>
    <property type="match status" value="1"/>
</dbReference>
<name>A0A9W8MBX3_9AGAR</name>
<evidence type="ECO:0000256" key="3">
    <source>
        <dbReference type="ARBA" id="ARBA00022525"/>
    </source>
</evidence>
<gene>
    <name evidence="5" type="ORF">H1R20_g10750</name>
</gene>
<comment type="similarity">
    <text evidence="2">Belongs to the cerato-platanin family.</text>
</comment>
<accession>A0A9W8MBX3</accession>
<dbReference type="EMBL" id="JANBPK010001065">
    <property type="protein sequence ID" value="KAJ2926345.1"/>
    <property type="molecule type" value="Genomic_DNA"/>
</dbReference>
<organism evidence="5 6">
    <name type="scientific">Candolleomyces eurysporus</name>
    <dbReference type="NCBI Taxonomy" id="2828524"/>
    <lineage>
        <taxon>Eukaryota</taxon>
        <taxon>Fungi</taxon>
        <taxon>Dikarya</taxon>
        <taxon>Basidiomycota</taxon>
        <taxon>Agaricomycotina</taxon>
        <taxon>Agaricomycetes</taxon>
        <taxon>Agaricomycetidae</taxon>
        <taxon>Agaricales</taxon>
        <taxon>Agaricineae</taxon>
        <taxon>Psathyrellaceae</taxon>
        <taxon>Candolleomyces</taxon>
    </lineage>
</organism>
<dbReference type="Proteomes" id="UP001140091">
    <property type="component" value="Unassembled WGS sequence"/>
</dbReference>
<evidence type="ECO:0000313" key="6">
    <source>
        <dbReference type="Proteomes" id="UP001140091"/>
    </source>
</evidence>
<evidence type="ECO:0008006" key="7">
    <source>
        <dbReference type="Google" id="ProtNLM"/>
    </source>
</evidence>
<dbReference type="Pfam" id="PF07249">
    <property type="entry name" value="Cerato-platanin"/>
    <property type="match status" value="1"/>
</dbReference>
<dbReference type="OrthoDB" id="4898945at2759"/>
<dbReference type="InterPro" id="IPR010829">
    <property type="entry name" value="Cerato-platanin"/>
</dbReference>
<comment type="caution">
    <text evidence="5">The sequence shown here is derived from an EMBL/GenBank/DDBJ whole genome shotgun (WGS) entry which is preliminary data.</text>
</comment>
<keyword evidence="3" id="KW-0964">Secreted</keyword>
<evidence type="ECO:0000313" key="5">
    <source>
        <dbReference type="EMBL" id="KAJ2926345.1"/>
    </source>
</evidence>
<dbReference type="AlphaFoldDB" id="A0A9W8MBX3"/>
<feature type="chain" id="PRO_5040960574" description="Cerato-platanin" evidence="4">
    <location>
        <begin position="19"/>
        <end position="144"/>
    </location>
</feature>
<protein>
    <recommendedName>
        <fullName evidence="7">Cerato-platanin</fullName>
    </recommendedName>
</protein>
<feature type="signal peptide" evidence="4">
    <location>
        <begin position="1"/>
        <end position="18"/>
    </location>
</feature>
<dbReference type="Gene3D" id="2.40.40.10">
    <property type="entry name" value="RlpA-like domain"/>
    <property type="match status" value="1"/>
</dbReference>
<dbReference type="InterPro" id="IPR036908">
    <property type="entry name" value="RlpA-like_sf"/>
</dbReference>
<sequence>MKIPSLVFFTTLVSATLGQTVSLSYDTVYDNRGQSLATVACSDGSNGLLTRGFTTFGSLPRFPRIGGAPAVTGWNSPACGTCWELAYTNPSGARRTINIIAIDVGRAGFNIAKGAMDELTNGQATQLGRVNVAARQVAPSACGL</sequence>
<evidence type="ECO:0000256" key="2">
    <source>
        <dbReference type="ARBA" id="ARBA00010421"/>
    </source>
</evidence>
<dbReference type="SUPFAM" id="SSF50685">
    <property type="entry name" value="Barwin-like endoglucanases"/>
    <property type="match status" value="1"/>
</dbReference>